<evidence type="ECO:0000256" key="3">
    <source>
        <dbReference type="ARBA" id="ARBA00022514"/>
    </source>
</evidence>
<reference evidence="8" key="2">
    <citation type="submission" date="2025-08" db="UniProtKB">
        <authorList>
            <consortium name="Ensembl"/>
        </authorList>
    </citation>
    <scope>IDENTIFICATION</scope>
    <source>
        <strain evidence="8">Glennie</strain>
    </source>
</reference>
<dbReference type="GO" id="GO:0007259">
    <property type="term" value="P:cell surface receptor signaling pathway via JAK-STAT"/>
    <property type="evidence" value="ECO:0007669"/>
    <property type="project" value="InterPro"/>
</dbReference>
<feature type="chain" id="PRO_5026178153" evidence="7">
    <location>
        <begin position="24"/>
        <end position="186"/>
    </location>
</feature>
<evidence type="ECO:0000256" key="2">
    <source>
        <dbReference type="ARBA" id="ARBA00008717"/>
    </source>
</evidence>
<keyword evidence="3" id="KW-0202">Cytokine</keyword>
<keyword evidence="6" id="KW-0051">Antiviral defense</keyword>
<evidence type="ECO:0000256" key="6">
    <source>
        <dbReference type="ARBA" id="ARBA00023118"/>
    </source>
</evidence>
<dbReference type="GO" id="GO:0050778">
    <property type="term" value="P:positive regulation of immune response"/>
    <property type="evidence" value="ECO:0007669"/>
    <property type="project" value="InterPro"/>
</dbReference>
<dbReference type="InterPro" id="IPR029177">
    <property type="entry name" value="INF_lambda"/>
</dbReference>
<comment type="subcellular location">
    <subcellularLocation>
        <location evidence="1">Secreted</location>
    </subcellularLocation>
</comment>
<comment type="similarity">
    <text evidence="2">Belongs to the lambda interferon family.</text>
</comment>
<evidence type="ECO:0000256" key="5">
    <source>
        <dbReference type="ARBA" id="ARBA00022729"/>
    </source>
</evidence>
<sequence>MRQTGHLLILAVTLAAVSTGAQAADPPKKQCYLGKFKSLSPQELEAFKKAKDAFEESMLLTDRTCRVQIFHRSWSVKQLQVKERLLFLEAELKLTVEVLGKMSKSNLEGYLGRPLWTLRYISQELQRCIPQAQDSRHSSRLTHWLHKLQEAREKETQGCLEASVMFNLFRLLLEDLKCVARGELCI</sequence>
<dbReference type="InParanoid" id="A0A6I8NXR7"/>
<dbReference type="FunCoup" id="A0A6I8NXR7">
    <property type="interactions" value="281"/>
</dbReference>
<keyword evidence="5 7" id="KW-0732">Signal</keyword>
<feature type="signal peptide" evidence="7">
    <location>
        <begin position="1"/>
        <end position="23"/>
    </location>
</feature>
<dbReference type="GO" id="GO:0005615">
    <property type="term" value="C:extracellular space"/>
    <property type="evidence" value="ECO:0000318"/>
    <property type="project" value="GO_Central"/>
</dbReference>
<dbReference type="GeneTree" id="ENSGT00390000014310"/>
<dbReference type="GO" id="GO:0051607">
    <property type="term" value="P:defense response to virus"/>
    <property type="evidence" value="ECO:0000318"/>
    <property type="project" value="GO_Central"/>
</dbReference>
<dbReference type="GO" id="GO:0005125">
    <property type="term" value="F:cytokine activity"/>
    <property type="evidence" value="ECO:0007669"/>
    <property type="project" value="UniProtKB-KW"/>
</dbReference>
<keyword evidence="9" id="KW-1185">Reference proteome</keyword>
<proteinExistence type="inferred from homology"/>
<evidence type="ECO:0000313" key="8">
    <source>
        <dbReference type="Ensembl" id="ENSOANP00000046118.1"/>
    </source>
</evidence>
<dbReference type="Gene3D" id="1.20.1250.60">
    <property type="entry name" value="Interferon lambda"/>
    <property type="match status" value="1"/>
</dbReference>
<evidence type="ECO:0000256" key="1">
    <source>
        <dbReference type="ARBA" id="ARBA00004613"/>
    </source>
</evidence>
<organism evidence="8 9">
    <name type="scientific">Ornithorhynchus anatinus</name>
    <name type="common">Duckbill platypus</name>
    <dbReference type="NCBI Taxonomy" id="9258"/>
    <lineage>
        <taxon>Eukaryota</taxon>
        <taxon>Metazoa</taxon>
        <taxon>Chordata</taxon>
        <taxon>Craniata</taxon>
        <taxon>Vertebrata</taxon>
        <taxon>Euteleostomi</taxon>
        <taxon>Mammalia</taxon>
        <taxon>Monotremata</taxon>
        <taxon>Ornithorhynchidae</taxon>
        <taxon>Ornithorhynchus</taxon>
    </lineage>
</organism>
<dbReference type="AlphaFoldDB" id="A0A6I8NXR7"/>
<accession>A0A6I8NXR7</accession>
<dbReference type="Pfam" id="PF15177">
    <property type="entry name" value="IL28A"/>
    <property type="match status" value="1"/>
</dbReference>
<dbReference type="PANTHER" id="PTHR31943">
    <property type="entry name" value="INTERLEUKIN-28 AND 29"/>
    <property type="match status" value="1"/>
</dbReference>
<name>A0A6I8NXR7_ORNAN</name>
<dbReference type="Ensembl" id="ENSOANT00000073039.1">
    <property type="protein sequence ID" value="ENSOANP00000046118.1"/>
    <property type="gene ID" value="ENSOANG00000037362.1"/>
</dbReference>
<dbReference type="Proteomes" id="UP000002279">
    <property type="component" value="Chromosome 5"/>
</dbReference>
<evidence type="ECO:0000313" key="9">
    <source>
        <dbReference type="Proteomes" id="UP000002279"/>
    </source>
</evidence>
<keyword evidence="4" id="KW-0964">Secreted</keyword>
<protein>
    <submittedName>
        <fullName evidence="8">Uncharacterized protein</fullName>
    </submittedName>
</protein>
<reference evidence="8" key="3">
    <citation type="submission" date="2025-09" db="UniProtKB">
        <authorList>
            <consortium name="Ensembl"/>
        </authorList>
    </citation>
    <scope>IDENTIFICATION</scope>
    <source>
        <strain evidence="8">Glennie</strain>
    </source>
</reference>
<evidence type="ECO:0000256" key="4">
    <source>
        <dbReference type="ARBA" id="ARBA00022525"/>
    </source>
</evidence>
<reference evidence="8 9" key="1">
    <citation type="journal article" date="2008" name="Nature">
        <title>Genome analysis of the platypus reveals unique signatures of evolution.</title>
        <authorList>
            <person name="Warren W.C."/>
            <person name="Hillier L.W."/>
            <person name="Marshall Graves J.A."/>
            <person name="Birney E."/>
            <person name="Ponting C.P."/>
            <person name="Grutzner F."/>
            <person name="Belov K."/>
            <person name="Miller W."/>
            <person name="Clarke L."/>
            <person name="Chinwalla A.T."/>
            <person name="Yang S.P."/>
            <person name="Heger A."/>
            <person name="Locke D.P."/>
            <person name="Miethke P."/>
            <person name="Waters P.D."/>
            <person name="Veyrunes F."/>
            <person name="Fulton L."/>
            <person name="Fulton B."/>
            <person name="Graves T."/>
            <person name="Wallis J."/>
            <person name="Puente X.S."/>
            <person name="Lopez-Otin C."/>
            <person name="Ordonez G.R."/>
            <person name="Eichler E.E."/>
            <person name="Chen L."/>
            <person name="Cheng Z."/>
            <person name="Deakin J.E."/>
            <person name="Alsop A."/>
            <person name="Thompson K."/>
            <person name="Kirby P."/>
            <person name="Papenfuss A.T."/>
            <person name="Wakefield M.J."/>
            <person name="Olender T."/>
            <person name="Lancet D."/>
            <person name="Huttley G.A."/>
            <person name="Smit A.F."/>
            <person name="Pask A."/>
            <person name="Temple-Smith P."/>
            <person name="Batzer M.A."/>
            <person name="Walker J.A."/>
            <person name="Konkel M.K."/>
            <person name="Harris R.S."/>
            <person name="Whittington C.M."/>
            <person name="Wong E.S."/>
            <person name="Gemmell N.J."/>
            <person name="Buschiazzo E."/>
            <person name="Vargas Jentzsch I.M."/>
            <person name="Merkel A."/>
            <person name="Schmitz J."/>
            <person name="Zemann A."/>
            <person name="Churakov G."/>
            <person name="Kriegs J.O."/>
            <person name="Brosius J."/>
            <person name="Murchison E.P."/>
            <person name="Sachidanandam R."/>
            <person name="Smith C."/>
            <person name="Hannon G.J."/>
            <person name="Tsend-Ayush E."/>
            <person name="McMillan D."/>
            <person name="Attenborough R."/>
            <person name="Rens W."/>
            <person name="Ferguson-Smith M."/>
            <person name="Lefevre C.M."/>
            <person name="Sharp J.A."/>
            <person name="Nicholas K.R."/>
            <person name="Ray D.A."/>
            <person name="Kube M."/>
            <person name="Reinhardt R."/>
            <person name="Pringle T.H."/>
            <person name="Taylor J."/>
            <person name="Jones R.C."/>
            <person name="Nixon B."/>
            <person name="Dacheux J.L."/>
            <person name="Niwa H."/>
            <person name="Sekita Y."/>
            <person name="Huang X."/>
            <person name="Stark A."/>
            <person name="Kheradpour P."/>
            <person name="Kellis M."/>
            <person name="Flicek P."/>
            <person name="Chen Y."/>
            <person name="Webber C."/>
            <person name="Hardison R."/>
            <person name="Nelson J."/>
            <person name="Hallsworth-Pepin K."/>
            <person name="Delehaunty K."/>
            <person name="Markovic C."/>
            <person name="Minx P."/>
            <person name="Feng Y."/>
            <person name="Kremitzki C."/>
            <person name="Mitreva M."/>
            <person name="Glasscock J."/>
            <person name="Wylie T."/>
            <person name="Wohldmann P."/>
            <person name="Thiru P."/>
            <person name="Nhan M.N."/>
            <person name="Pohl C.S."/>
            <person name="Smith S.M."/>
            <person name="Hou S."/>
            <person name="Nefedov M."/>
            <person name="de Jong P.J."/>
            <person name="Renfree M.B."/>
            <person name="Mardis E.R."/>
            <person name="Wilson R.K."/>
        </authorList>
    </citation>
    <scope>NUCLEOTIDE SEQUENCE [LARGE SCALE GENOMIC DNA]</scope>
    <source>
        <strain evidence="8 9">Glennie</strain>
    </source>
</reference>
<dbReference type="OMA" id="TTTWKGC"/>
<dbReference type="InterPro" id="IPR038326">
    <property type="entry name" value="IFN-lambda_sf"/>
</dbReference>
<dbReference type="GO" id="GO:0005102">
    <property type="term" value="F:signaling receptor binding"/>
    <property type="evidence" value="ECO:0000318"/>
    <property type="project" value="GO_Central"/>
</dbReference>
<dbReference type="PANTHER" id="PTHR31943:SF1">
    <property type="entry name" value="INTERFERON LAMBDA-2-RELATED"/>
    <property type="match status" value="1"/>
</dbReference>
<dbReference type="GO" id="GO:0045087">
    <property type="term" value="P:innate immune response"/>
    <property type="evidence" value="ECO:0000318"/>
    <property type="project" value="GO_Central"/>
</dbReference>
<evidence type="ECO:0000256" key="7">
    <source>
        <dbReference type="SAM" id="SignalP"/>
    </source>
</evidence>